<dbReference type="NCBIfam" id="TIGR00107">
    <property type="entry name" value="deoD"/>
    <property type="match status" value="1"/>
</dbReference>
<dbReference type="EC" id="2.4.2.3" evidence="1"/>
<sequence>MATPHISAEPGDFAPDVLMPGDPRRATRIAETVLEDARLVTEVRGVLGYTGTFEGRPVSVMASGMGVPSISIYATELYRFYGVQRIIRIGTAGGMARHLELGDVVVATAAHTDSSVSANRIPGGIHYSHVPDFGLAAAAFAAGQATPGAGVHAGPVLTSDVFYADRPHVTQALTDHGTLAVEMEAAGLYAVADRERAKALALVSISDFTFQAAELSAEEREQLFDRAVQIGLAAFAAA</sequence>
<dbReference type="SUPFAM" id="SSF53167">
    <property type="entry name" value="Purine and uridine phosphorylases"/>
    <property type="match status" value="1"/>
</dbReference>
<reference evidence="8 9" key="1">
    <citation type="submission" date="2018-10" db="EMBL/GenBank/DDBJ databases">
        <title>Isolation, diversity and antifungal activity of actinobacteria from wheat.</title>
        <authorList>
            <person name="Han C."/>
        </authorList>
    </citation>
    <scope>NUCLEOTIDE SEQUENCE [LARGE SCALE GENOMIC DNA]</scope>
    <source>
        <strain evidence="8 9">NEAU-YY56</strain>
    </source>
</reference>
<dbReference type="GO" id="GO:0004731">
    <property type="term" value="F:purine-nucleoside phosphorylase activity"/>
    <property type="evidence" value="ECO:0007669"/>
    <property type="project" value="InterPro"/>
</dbReference>
<dbReference type="GO" id="GO:0005829">
    <property type="term" value="C:cytosol"/>
    <property type="evidence" value="ECO:0007669"/>
    <property type="project" value="TreeGrafter"/>
</dbReference>
<accession>A0A3M2J6B5</accession>
<dbReference type="PANTHER" id="PTHR43691">
    <property type="entry name" value="URIDINE PHOSPHORYLASE"/>
    <property type="match status" value="1"/>
</dbReference>
<dbReference type="InterPro" id="IPR004402">
    <property type="entry name" value="DeoD-type"/>
</dbReference>
<gene>
    <name evidence="8" type="primary">deoD</name>
    <name evidence="8" type="ORF">EBM89_09380</name>
</gene>
<dbReference type="PANTHER" id="PTHR43691:SF11">
    <property type="entry name" value="FI09636P-RELATED"/>
    <property type="match status" value="1"/>
</dbReference>
<dbReference type="AlphaFoldDB" id="A0A3M2J6B5"/>
<keyword evidence="4 8" id="KW-0808">Transferase</keyword>
<name>A0A3M2J6B5_9CELL</name>
<dbReference type="NCBIfam" id="NF004489">
    <property type="entry name" value="PRK05819.1"/>
    <property type="match status" value="1"/>
</dbReference>
<evidence type="ECO:0000256" key="3">
    <source>
        <dbReference type="ARBA" id="ARBA00022676"/>
    </source>
</evidence>
<dbReference type="CDD" id="cd09006">
    <property type="entry name" value="PNP_EcPNPI-like"/>
    <property type="match status" value="1"/>
</dbReference>
<feature type="domain" description="Nucleoside phosphorylase" evidence="7">
    <location>
        <begin position="17"/>
        <end position="229"/>
    </location>
</feature>
<comment type="catalytic activity">
    <reaction evidence="5">
        <text>uridine + phosphate = alpha-D-ribose 1-phosphate + uracil</text>
        <dbReference type="Rhea" id="RHEA:24388"/>
        <dbReference type="ChEBI" id="CHEBI:16704"/>
        <dbReference type="ChEBI" id="CHEBI:17568"/>
        <dbReference type="ChEBI" id="CHEBI:43474"/>
        <dbReference type="ChEBI" id="CHEBI:57720"/>
        <dbReference type="EC" id="2.4.2.3"/>
    </reaction>
</comment>
<feature type="region of interest" description="Disordered" evidence="6">
    <location>
        <begin position="1"/>
        <end position="20"/>
    </location>
</feature>
<protein>
    <recommendedName>
        <fullName evidence="2">Uridine phosphorylase</fullName>
        <ecNumber evidence="1">2.4.2.3</ecNumber>
    </recommendedName>
</protein>
<organism evidence="8 9">
    <name type="scientific">Cellulomonas triticagri</name>
    <dbReference type="NCBI Taxonomy" id="2483352"/>
    <lineage>
        <taxon>Bacteria</taxon>
        <taxon>Bacillati</taxon>
        <taxon>Actinomycetota</taxon>
        <taxon>Actinomycetes</taxon>
        <taxon>Micrococcales</taxon>
        <taxon>Cellulomonadaceae</taxon>
        <taxon>Cellulomonas</taxon>
    </lineage>
</organism>
<dbReference type="InterPro" id="IPR035994">
    <property type="entry name" value="Nucleoside_phosphorylase_sf"/>
</dbReference>
<dbReference type="EMBL" id="RFFI01000043">
    <property type="protein sequence ID" value="RMI09652.1"/>
    <property type="molecule type" value="Genomic_DNA"/>
</dbReference>
<dbReference type="OrthoDB" id="9782889at2"/>
<dbReference type="GO" id="GO:0006152">
    <property type="term" value="P:purine nucleoside catabolic process"/>
    <property type="evidence" value="ECO:0007669"/>
    <property type="project" value="TreeGrafter"/>
</dbReference>
<evidence type="ECO:0000256" key="6">
    <source>
        <dbReference type="SAM" id="MobiDB-lite"/>
    </source>
</evidence>
<evidence type="ECO:0000259" key="7">
    <source>
        <dbReference type="Pfam" id="PF01048"/>
    </source>
</evidence>
<evidence type="ECO:0000313" key="9">
    <source>
        <dbReference type="Proteomes" id="UP000269289"/>
    </source>
</evidence>
<evidence type="ECO:0000313" key="8">
    <source>
        <dbReference type="EMBL" id="RMI09652.1"/>
    </source>
</evidence>
<evidence type="ECO:0000256" key="5">
    <source>
        <dbReference type="ARBA" id="ARBA00048447"/>
    </source>
</evidence>
<evidence type="ECO:0000256" key="4">
    <source>
        <dbReference type="ARBA" id="ARBA00022679"/>
    </source>
</evidence>
<proteinExistence type="predicted"/>
<evidence type="ECO:0000256" key="1">
    <source>
        <dbReference type="ARBA" id="ARBA00011888"/>
    </source>
</evidence>
<dbReference type="InterPro" id="IPR000845">
    <property type="entry name" value="Nucleoside_phosphorylase_d"/>
</dbReference>
<dbReference type="RefSeq" id="WP_122149171.1">
    <property type="nucleotide sequence ID" value="NZ_RFFI01000043.1"/>
</dbReference>
<keyword evidence="3 8" id="KW-0328">Glycosyltransferase</keyword>
<comment type="caution">
    <text evidence="8">The sequence shown here is derived from an EMBL/GenBank/DDBJ whole genome shotgun (WGS) entry which is preliminary data.</text>
</comment>
<dbReference type="Gene3D" id="3.40.50.1580">
    <property type="entry name" value="Nucleoside phosphorylase domain"/>
    <property type="match status" value="1"/>
</dbReference>
<dbReference type="Pfam" id="PF01048">
    <property type="entry name" value="PNP_UDP_1"/>
    <property type="match status" value="1"/>
</dbReference>
<dbReference type="Proteomes" id="UP000269289">
    <property type="component" value="Unassembled WGS sequence"/>
</dbReference>
<dbReference type="GO" id="GO:0004850">
    <property type="term" value="F:uridine phosphorylase activity"/>
    <property type="evidence" value="ECO:0007669"/>
    <property type="project" value="UniProtKB-EC"/>
</dbReference>
<keyword evidence="9" id="KW-1185">Reference proteome</keyword>
<evidence type="ECO:0000256" key="2">
    <source>
        <dbReference type="ARBA" id="ARBA00021980"/>
    </source>
</evidence>